<dbReference type="GO" id="GO:0006078">
    <property type="term" value="P:(1-&gt;6)-beta-D-glucan biosynthetic process"/>
    <property type="evidence" value="ECO:0007669"/>
    <property type="project" value="TreeGrafter"/>
</dbReference>
<dbReference type="PANTHER" id="PTHR31361">
    <property type="entry name" value="BETA-GLUCAN SYNTHESIS-ASSOCIATED PROTEIN KRE6-RELATED"/>
    <property type="match status" value="1"/>
</dbReference>
<evidence type="ECO:0000256" key="5">
    <source>
        <dbReference type="ARBA" id="ARBA00022989"/>
    </source>
</evidence>
<dbReference type="AlphaFoldDB" id="A0A8H5GVR1"/>
<dbReference type="PROSITE" id="PS51762">
    <property type="entry name" value="GH16_2"/>
    <property type="match status" value="1"/>
</dbReference>
<dbReference type="EMBL" id="JAACJM010000007">
    <property type="protein sequence ID" value="KAF5371800.1"/>
    <property type="molecule type" value="Genomic_DNA"/>
</dbReference>
<evidence type="ECO:0000256" key="7">
    <source>
        <dbReference type="ARBA" id="ARBA00023180"/>
    </source>
</evidence>
<keyword evidence="8" id="KW-0961">Cell wall biogenesis/degradation</keyword>
<evidence type="ECO:0000256" key="2">
    <source>
        <dbReference type="ARBA" id="ARBA00010962"/>
    </source>
</evidence>
<comment type="caution">
    <text evidence="12">The sequence shown here is derived from an EMBL/GenBank/DDBJ whole genome shotgun (WGS) entry which is preliminary data.</text>
</comment>
<protein>
    <recommendedName>
        <fullName evidence="11">GH16 domain-containing protein</fullName>
    </recommendedName>
</protein>
<keyword evidence="4" id="KW-0735">Signal-anchor</keyword>
<evidence type="ECO:0000256" key="1">
    <source>
        <dbReference type="ARBA" id="ARBA00004606"/>
    </source>
</evidence>
<comment type="similarity">
    <text evidence="2">Belongs to the SKN1/KRE6 family.</text>
</comment>
<feature type="compositionally biased region" description="Polar residues" evidence="9">
    <location>
        <begin position="28"/>
        <end position="47"/>
    </location>
</feature>
<evidence type="ECO:0000256" key="9">
    <source>
        <dbReference type="SAM" id="MobiDB-lite"/>
    </source>
</evidence>
<feature type="compositionally biased region" description="Basic and acidic residues" evidence="9">
    <location>
        <begin position="131"/>
        <end position="145"/>
    </location>
</feature>
<dbReference type="GO" id="GO:0005886">
    <property type="term" value="C:plasma membrane"/>
    <property type="evidence" value="ECO:0007669"/>
    <property type="project" value="TreeGrafter"/>
</dbReference>
<dbReference type="InterPro" id="IPR000757">
    <property type="entry name" value="Beta-glucanase-like"/>
</dbReference>
<keyword evidence="5 10" id="KW-1133">Transmembrane helix</keyword>
<dbReference type="CDD" id="cd02180">
    <property type="entry name" value="GH16_fungal_KRE6_glucanase"/>
    <property type="match status" value="1"/>
</dbReference>
<dbReference type="OrthoDB" id="412647at2759"/>
<name>A0A8H5GVR1_9AGAR</name>
<evidence type="ECO:0000256" key="8">
    <source>
        <dbReference type="ARBA" id="ARBA00023316"/>
    </source>
</evidence>
<evidence type="ECO:0000256" key="10">
    <source>
        <dbReference type="SAM" id="Phobius"/>
    </source>
</evidence>
<feature type="transmembrane region" description="Helical" evidence="10">
    <location>
        <begin position="181"/>
        <end position="204"/>
    </location>
</feature>
<feature type="region of interest" description="Disordered" evidence="9">
    <location>
        <begin position="131"/>
        <end position="168"/>
    </location>
</feature>
<evidence type="ECO:0000313" key="13">
    <source>
        <dbReference type="Proteomes" id="UP000559256"/>
    </source>
</evidence>
<feature type="domain" description="GH16" evidence="11">
    <location>
        <begin position="248"/>
        <end position="620"/>
    </location>
</feature>
<gene>
    <name evidence="12" type="ORF">D9758_003386</name>
</gene>
<keyword evidence="13" id="KW-1185">Reference proteome</keyword>
<reference evidence="12 13" key="1">
    <citation type="journal article" date="2020" name="ISME J.">
        <title>Uncovering the hidden diversity of litter-decomposition mechanisms in mushroom-forming fungi.</title>
        <authorList>
            <person name="Floudas D."/>
            <person name="Bentzer J."/>
            <person name="Ahren D."/>
            <person name="Johansson T."/>
            <person name="Persson P."/>
            <person name="Tunlid A."/>
        </authorList>
    </citation>
    <scope>NUCLEOTIDE SEQUENCE [LARGE SCALE GENOMIC DNA]</scope>
    <source>
        <strain evidence="12 13">CBS 291.85</strain>
    </source>
</reference>
<evidence type="ECO:0000256" key="6">
    <source>
        <dbReference type="ARBA" id="ARBA00023136"/>
    </source>
</evidence>
<dbReference type="GO" id="GO:0031505">
    <property type="term" value="P:fungal-type cell wall organization"/>
    <property type="evidence" value="ECO:0007669"/>
    <property type="project" value="UniProtKB-ARBA"/>
</dbReference>
<evidence type="ECO:0000256" key="3">
    <source>
        <dbReference type="ARBA" id="ARBA00022692"/>
    </source>
</evidence>
<feature type="compositionally biased region" description="Low complexity" evidence="9">
    <location>
        <begin position="91"/>
        <end position="102"/>
    </location>
</feature>
<keyword evidence="6 10" id="KW-0472">Membrane</keyword>
<proteinExistence type="inferred from homology"/>
<dbReference type="Gene3D" id="2.60.120.200">
    <property type="match status" value="2"/>
</dbReference>
<dbReference type="Proteomes" id="UP000559256">
    <property type="component" value="Unassembled WGS sequence"/>
</dbReference>
<feature type="compositionally biased region" description="Low complexity" evidence="9">
    <location>
        <begin position="152"/>
        <end position="164"/>
    </location>
</feature>
<evidence type="ECO:0000313" key="12">
    <source>
        <dbReference type="EMBL" id="KAF5371800.1"/>
    </source>
</evidence>
<comment type="subcellular location">
    <subcellularLocation>
        <location evidence="1">Membrane</location>
        <topology evidence="1">Single-pass type II membrane protein</topology>
    </subcellularLocation>
</comment>
<organism evidence="12 13">
    <name type="scientific">Tetrapyrgos nigripes</name>
    <dbReference type="NCBI Taxonomy" id="182062"/>
    <lineage>
        <taxon>Eukaryota</taxon>
        <taxon>Fungi</taxon>
        <taxon>Dikarya</taxon>
        <taxon>Basidiomycota</taxon>
        <taxon>Agaricomycotina</taxon>
        <taxon>Agaricomycetes</taxon>
        <taxon>Agaricomycetidae</taxon>
        <taxon>Agaricales</taxon>
        <taxon>Marasmiineae</taxon>
        <taxon>Marasmiaceae</taxon>
        <taxon>Tetrapyrgos</taxon>
    </lineage>
</organism>
<dbReference type="Pfam" id="PF03935">
    <property type="entry name" value="SKN1_KRE6_Sbg1"/>
    <property type="match status" value="1"/>
</dbReference>
<dbReference type="SUPFAM" id="SSF49899">
    <property type="entry name" value="Concanavalin A-like lectins/glucanases"/>
    <property type="match status" value="1"/>
</dbReference>
<accession>A0A8H5GVR1</accession>
<dbReference type="PANTHER" id="PTHR31361:SF1">
    <property type="entry name" value="BETA-GLUCAN SYNTHESIS-ASSOCIATED PROTEIN KRE6-RELATED"/>
    <property type="match status" value="1"/>
</dbReference>
<dbReference type="GO" id="GO:0005789">
    <property type="term" value="C:endoplasmic reticulum membrane"/>
    <property type="evidence" value="ECO:0007669"/>
    <property type="project" value="TreeGrafter"/>
</dbReference>
<dbReference type="FunFam" id="2.60.120.200:FF:000140">
    <property type="entry name" value="Beta-glucan synthesis-associated protein"/>
    <property type="match status" value="1"/>
</dbReference>
<sequence>MHPALHHGIQYPTQAGSIRNGRSHLKSHSVSAVNLAQSSNSTTQGSEASIPRRKGAAHRKNLTTGVLMDHSPYTAVDRSISPHSSLERLSRTSSSSSGHNASSHLGHVYTLSADPRDWGTDLYLDAQEADDHIHNPSPVNEKHPLDPLALHGKGFNSSSSGFSKGKQRSCRPWDIMNRRGLANVGGMALLLLAILGLFAVYPVVIAIRNGAFGRSSIVRGVNGTGQVPVLGNWGLIDQDTPQEVRTIASYHNPDGPRLQLVFSDEFNQDGRSFYPGDDPYFEAENLHYWGTNDLEWYDPSAVTTRNGSLAITMSQADPELNYNLSYKSGMLTSWNKFCFTGGLIQASVMLPGAHNVIGLWPAVWTMGNLGRAGYGATLDGTWPYSYDSCDVGTLPNQTLNGFPEAATNSGFNEGPLSFLPGQRLSRCTCPGESHPGPTHDDGTFVGRSAPEIDIIEAQTTRREGSVSQSGQWGPFDFGYEWKNTSDVVTIYDADVSKLNTYRGAVYQEAASVVTQTNQDCYELGTGCFSVYGFEYKPGFNDAYITWISDGAPSWTLLSGAMGPDERVNISARSVSQEPMYIIMNLGMSFGFTNNVIDFDHLQFPATMLVDYIRVYQEPDALNIGCDPEGFPTADYINA</sequence>
<evidence type="ECO:0000259" key="11">
    <source>
        <dbReference type="PROSITE" id="PS51762"/>
    </source>
</evidence>
<dbReference type="InterPro" id="IPR005629">
    <property type="entry name" value="Skn1/Kre6/Sbg1"/>
</dbReference>
<feature type="region of interest" description="Disordered" evidence="9">
    <location>
        <begin position="1"/>
        <end position="102"/>
    </location>
</feature>
<keyword evidence="7" id="KW-0325">Glycoprotein</keyword>
<feature type="compositionally biased region" description="Basic residues" evidence="9">
    <location>
        <begin position="51"/>
        <end position="61"/>
    </location>
</feature>
<evidence type="ECO:0000256" key="4">
    <source>
        <dbReference type="ARBA" id="ARBA00022968"/>
    </source>
</evidence>
<keyword evidence="3 10" id="KW-0812">Transmembrane</keyword>
<dbReference type="InterPro" id="IPR013320">
    <property type="entry name" value="ConA-like_dom_sf"/>
</dbReference>
<dbReference type="GO" id="GO:0015926">
    <property type="term" value="F:glucosidase activity"/>
    <property type="evidence" value="ECO:0007669"/>
    <property type="project" value="TreeGrafter"/>
</dbReference>